<accession>A0A392VJP0</accession>
<organism evidence="1 2">
    <name type="scientific">Trifolium medium</name>
    <dbReference type="NCBI Taxonomy" id="97028"/>
    <lineage>
        <taxon>Eukaryota</taxon>
        <taxon>Viridiplantae</taxon>
        <taxon>Streptophyta</taxon>
        <taxon>Embryophyta</taxon>
        <taxon>Tracheophyta</taxon>
        <taxon>Spermatophyta</taxon>
        <taxon>Magnoliopsida</taxon>
        <taxon>eudicotyledons</taxon>
        <taxon>Gunneridae</taxon>
        <taxon>Pentapetalae</taxon>
        <taxon>rosids</taxon>
        <taxon>fabids</taxon>
        <taxon>Fabales</taxon>
        <taxon>Fabaceae</taxon>
        <taxon>Papilionoideae</taxon>
        <taxon>50 kb inversion clade</taxon>
        <taxon>NPAAA clade</taxon>
        <taxon>Hologalegina</taxon>
        <taxon>IRL clade</taxon>
        <taxon>Trifolieae</taxon>
        <taxon>Trifolium</taxon>
    </lineage>
</organism>
<name>A0A392VJP0_9FABA</name>
<dbReference type="EMBL" id="LXQA011171189">
    <property type="protein sequence ID" value="MCI87642.1"/>
    <property type="molecule type" value="Genomic_DNA"/>
</dbReference>
<dbReference type="AlphaFoldDB" id="A0A392VJP0"/>
<evidence type="ECO:0000313" key="1">
    <source>
        <dbReference type="EMBL" id="MCI87642.1"/>
    </source>
</evidence>
<protein>
    <submittedName>
        <fullName evidence="1">Uncharacterized protein</fullName>
    </submittedName>
</protein>
<proteinExistence type="predicted"/>
<keyword evidence="2" id="KW-1185">Reference proteome</keyword>
<reference evidence="1 2" key="1">
    <citation type="journal article" date="2018" name="Front. Plant Sci.">
        <title>Red Clover (Trifolium pratense) and Zigzag Clover (T. medium) - A Picture of Genomic Similarities and Differences.</title>
        <authorList>
            <person name="Dluhosova J."/>
            <person name="Istvanek J."/>
            <person name="Nedelnik J."/>
            <person name="Repkova J."/>
        </authorList>
    </citation>
    <scope>NUCLEOTIDE SEQUENCE [LARGE SCALE GENOMIC DNA]</scope>
    <source>
        <strain evidence="2">cv. 10/8</strain>
        <tissue evidence="1">Leaf</tissue>
    </source>
</reference>
<comment type="caution">
    <text evidence="1">The sequence shown here is derived from an EMBL/GenBank/DDBJ whole genome shotgun (WGS) entry which is preliminary data.</text>
</comment>
<sequence>MARCAPLLKRVEIALPIARRTGKNGASRQSVRRKAVELRPIARRAWEDGALRQSA</sequence>
<dbReference type="Proteomes" id="UP000265520">
    <property type="component" value="Unassembled WGS sequence"/>
</dbReference>
<evidence type="ECO:0000313" key="2">
    <source>
        <dbReference type="Proteomes" id="UP000265520"/>
    </source>
</evidence>